<protein>
    <submittedName>
        <fullName evidence="1">Uncharacterized protein</fullName>
    </submittedName>
</protein>
<reference evidence="1" key="2">
    <citation type="submission" date="2018-07" db="EMBL/GenBank/DDBJ databases">
        <authorList>
            <consortium name="NCBI Pathogen Detection Project"/>
        </authorList>
    </citation>
    <scope>NUCLEOTIDE SEQUENCE</scope>
    <source>
        <strain evidence="1">13-3837</strain>
    </source>
</reference>
<proteinExistence type="predicted"/>
<organism evidence="1">
    <name type="scientific">Salmonella enterica subsp. enterica serovar 4,[5],12:b:-</name>
    <dbReference type="NCBI Taxonomy" id="1340177"/>
    <lineage>
        <taxon>Bacteria</taxon>
        <taxon>Pseudomonadati</taxon>
        <taxon>Pseudomonadota</taxon>
        <taxon>Gammaproteobacteria</taxon>
        <taxon>Enterobacterales</taxon>
        <taxon>Enterobacteriaceae</taxon>
        <taxon>Salmonella</taxon>
    </lineage>
</organism>
<accession>A0A730CBH0</accession>
<gene>
    <name evidence="1" type="ORF">G3989_003461</name>
</gene>
<comment type="caution">
    <text evidence="1">The sequence shown here is derived from an EMBL/GenBank/DDBJ whole genome shotgun (WGS) entry which is preliminary data.</text>
</comment>
<dbReference type="AlphaFoldDB" id="A0A730CBH0"/>
<reference evidence="1" key="1">
    <citation type="journal article" date="2018" name="Genome Biol.">
        <title>SKESA: strategic k-mer extension for scrupulous assemblies.</title>
        <authorList>
            <person name="Souvorov A."/>
            <person name="Agarwala R."/>
            <person name="Lipman D.J."/>
        </authorList>
    </citation>
    <scope>NUCLEOTIDE SEQUENCE</scope>
    <source>
        <strain evidence="1">13-3837</strain>
    </source>
</reference>
<sequence length="51" mass="5722">MRNRDKTGHLAWCALVALQLARQDGLGTSEVTRSSHWARCYTQTGKAKYIA</sequence>
<dbReference type="EMBL" id="DAARRQ010000030">
    <property type="protein sequence ID" value="HAE3656947.1"/>
    <property type="molecule type" value="Genomic_DNA"/>
</dbReference>
<name>A0A730CBH0_SALET</name>
<evidence type="ECO:0000313" key="1">
    <source>
        <dbReference type="EMBL" id="HAE3656947.1"/>
    </source>
</evidence>